<dbReference type="Proteomes" id="UP001595978">
    <property type="component" value="Unassembled WGS sequence"/>
</dbReference>
<evidence type="ECO:0000259" key="5">
    <source>
        <dbReference type="PROSITE" id="PS51160"/>
    </source>
</evidence>
<organism evidence="6 7">
    <name type="scientific">Ureibacillus suwonensis</name>
    <dbReference type="NCBI Taxonomy" id="313007"/>
    <lineage>
        <taxon>Bacteria</taxon>
        <taxon>Bacillati</taxon>
        <taxon>Bacillota</taxon>
        <taxon>Bacilli</taxon>
        <taxon>Bacillales</taxon>
        <taxon>Caryophanaceae</taxon>
        <taxon>Ureibacillus</taxon>
    </lineage>
</organism>
<gene>
    <name evidence="6" type="ORF">ACFPOH_12275</name>
</gene>
<evidence type="ECO:0000256" key="1">
    <source>
        <dbReference type="ARBA" id="ARBA00015991"/>
    </source>
</evidence>
<dbReference type="InterPro" id="IPR036046">
    <property type="entry name" value="Acylphosphatase-like_dom_sf"/>
</dbReference>
<comment type="similarity">
    <text evidence="4">Belongs to the acylphosphatase family.</text>
</comment>
<keyword evidence="6" id="KW-0378">Hydrolase</keyword>
<evidence type="ECO:0000256" key="2">
    <source>
        <dbReference type="ARBA" id="ARBA00032904"/>
    </source>
</evidence>
<dbReference type="InterPro" id="IPR001792">
    <property type="entry name" value="Acylphosphatase-like_dom"/>
</dbReference>
<evidence type="ECO:0000256" key="4">
    <source>
        <dbReference type="RuleBase" id="RU004168"/>
    </source>
</evidence>
<name>A0ABW0RDV7_9BACL</name>
<dbReference type="Pfam" id="PF00708">
    <property type="entry name" value="Acylphosphatase"/>
    <property type="match status" value="1"/>
</dbReference>
<proteinExistence type="inferred from homology"/>
<reference evidence="7" key="1">
    <citation type="journal article" date="2019" name="Int. J. Syst. Evol. Microbiol.">
        <title>The Global Catalogue of Microorganisms (GCM) 10K type strain sequencing project: providing services to taxonomists for standard genome sequencing and annotation.</title>
        <authorList>
            <consortium name="The Broad Institute Genomics Platform"/>
            <consortium name="The Broad Institute Genome Sequencing Center for Infectious Disease"/>
            <person name="Wu L."/>
            <person name="Ma J."/>
        </authorList>
    </citation>
    <scope>NUCLEOTIDE SEQUENCE [LARGE SCALE GENOMIC DNA]</scope>
    <source>
        <strain evidence="7">CCUG 56331</strain>
    </source>
</reference>
<protein>
    <recommendedName>
        <fullName evidence="1">Acylphosphatase</fullName>
    </recommendedName>
    <alternativeName>
        <fullName evidence="2">Acylphosphate phosphohydrolase</fullName>
    </alternativeName>
</protein>
<evidence type="ECO:0000256" key="3">
    <source>
        <dbReference type="PROSITE-ProRule" id="PRU00520"/>
    </source>
</evidence>
<dbReference type="GO" id="GO:0003998">
    <property type="term" value="F:acylphosphatase activity"/>
    <property type="evidence" value="ECO:0007669"/>
    <property type="project" value="UniProtKB-EC"/>
</dbReference>
<comment type="caution">
    <text evidence="6">The sequence shown here is derived from an EMBL/GenBank/DDBJ whole genome shotgun (WGS) entry which is preliminary data.</text>
</comment>
<keyword evidence="7" id="KW-1185">Reference proteome</keyword>
<evidence type="ECO:0000313" key="7">
    <source>
        <dbReference type="Proteomes" id="UP001595978"/>
    </source>
</evidence>
<accession>A0ABW0RDV7</accession>
<dbReference type="PROSITE" id="PS51160">
    <property type="entry name" value="ACYLPHOSPHATASE_3"/>
    <property type="match status" value="1"/>
</dbReference>
<dbReference type="SUPFAM" id="SSF54975">
    <property type="entry name" value="Acylphosphatase/BLUF domain-like"/>
    <property type="match status" value="1"/>
</dbReference>
<dbReference type="Gene3D" id="3.30.70.100">
    <property type="match status" value="1"/>
</dbReference>
<sequence>MTKRVRIRTKANAADIRYRLLVRQITMELGLKGYCRMNEDHQMEIEVEGRDQSVEEFLRFFHQERSHDNKSESISIEIFDDLKGYKKMDTDLA</sequence>
<comment type="caution">
    <text evidence="3">Lacks conserved residue(s) required for the propagation of feature annotation.</text>
</comment>
<evidence type="ECO:0000313" key="6">
    <source>
        <dbReference type="EMBL" id="MFC5542481.1"/>
    </source>
</evidence>
<feature type="domain" description="Acylphosphatase-like" evidence="5">
    <location>
        <begin position="2"/>
        <end position="93"/>
    </location>
</feature>
<dbReference type="EMBL" id="JBHSNQ010000163">
    <property type="protein sequence ID" value="MFC5542481.1"/>
    <property type="molecule type" value="Genomic_DNA"/>
</dbReference>
<dbReference type="RefSeq" id="WP_390309898.1">
    <property type="nucleotide sequence ID" value="NZ_JBHSNQ010000163.1"/>
</dbReference>